<dbReference type="Proteomes" id="UP001139721">
    <property type="component" value="Unassembled WGS sequence"/>
</dbReference>
<organism evidence="7 8">
    <name type="scientific">Legionella maioricensis</name>
    <dbReference type="NCBI Taxonomy" id="2896528"/>
    <lineage>
        <taxon>Bacteria</taxon>
        <taxon>Pseudomonadati</taxon>
        <taxon>Pseudomonadota</taxon>
        <taxon>Gammaproteobacteria</taxon>
        <taxon>Legionellales</taxon>
        <taxon>Legionellaceae</taxon>
        <taxon>Legionella</taxon>
    </lineage>
</organism>
<dbReference type="Pfam" id="PF08123">
    <property type="entry name" value="DOT1"/>
    <property type="match status" value="1"/>
</dbReference>
<comment type="catalytic activity">
    <reaction evidence="5">
        <text>L-lysyl(79)-[histone H3] + 3 S-adenosyl-L-methionine = N(6),N(6),N(6)-trimethyl-L-lysyl(79)-[histone H3] + 3 S-adenosyl-L-homocysteine + 3 H(+)</text>
        <dbReference type="Rhea" id="RHEA:60328"/>
        <dbReference type="Rhea" id="RHEA-COMP:15549"/>
        <dbReference type="Rhea" id="RHEA-COMP:15552"/>
        <dbReference type="ChEBI" id="CHEBI:15378"/>
        <dbReference type="ChEBI" id="CHEBI:29969"/>
        <dbReference type="ChEBI" id="CHEBI:57856"/>
        <dbReference type="ChEBI" id="CHEBI:59789"/>
        <dbReference type="ChEBI" id="CHEBI:61961"/>
        <dbReference type="EC" id="2.1.1.360"/>
    </reaction>
</comment>
<evidence type="ECO:0000313" key="8">
    <source>
        <dbReference type="Proteomes" id="UP001139721"/>
    </source>
</evidence>
<dbReference type="PROSITE" id="PS51569">
    <property type="entry name" value="DOT1"/>
    <property type="match status" value="1"/>
</dbReference>
<proteinExistence type="predicted"/>
<name>A0A9X2CYH9_9GAMM</name>
<evidence type="ECO:0000313" key="7">
    <source>
        <dbReference type="EMBL" id="MCL9683072.1"/>
    </source>
</evidence>
<gene>
    <name evidence="7" type="ORF">LOX96_03100</name>
</gene>
<dbReference type="Gene3D" id="3.40.50.150">
    <property type="entry name" value="Vaccinia Virus protein VP39"/>
    <property type="match status" value="1"/>
</dbReference>
<reference evidence="7" key="1">
    <citation type="submission" date="2021-11" db="EMBL/GenBank/DDBJ databases">
        <title>Legionella maioricencis sp. nov., a new species isolated from hot water samples in Mallorca.</title>
        <authorList>
            <person name="Crespi S."/>
            <person name="Drasar V."/>
            <person name="Salva-Serra F."/>
            <person name="Jaen-Luchoro D."/>
            <person name="Pineiro-Iglesias B."/>
            <person name="Aliaga F."/>
            <person name="Fernandez-Juarez V."/>
            <person name="Coll G."/>
            <person name="Moore E.R.B."/>
            <person name="Bennasar-Figueras A."/>
        </authorList>
    </citation>
    <scope>NUCLEOTIDE SEQUENCE</scope>
    <source>
        <strain evidence="7">HCPI-6</strain>
    </source>
</reference>
<evidence type="ECO:0000256" key="4">
    <source>
        <dbReference type="ARBA" id="ARBA00029821"/>
    </source>
</evidence>
<dbReference type="EC" id="2.1.1.360" evidence="1"/>
<evidence type="ECO:0000259" key="6">
    <source>
        <dbReference type="PROSITE" id="PS51569"/>
    </source>
</evidence>
<feature type="domain" description="DOT1" evidence="6">
    <location>
        <begin position="1"/>
        <end position="224"/>
    </location>
</feature>
<dbReference type="SUPFAM" id="SSF53335">
    <property type="entry name" value="S-adenosyl-L-methionine-dependent methyltransferases"/>
    <property type="match status" value="1"/>
</dbReference>
<dbReference type="InterPro" id="IPR025789">
    <property type="entry name" value="DOT1_dom"/>
</dbReference>
<evidence type="ECO:0000256" key="5">
    <source>
        <dbReference type="ARBA" id="ARBA00047770"/>
    </source>
</evidence>
<dbReference type="PANTHER" id="PTHR21451">
    <property type="entry name" value="HISTONE H3 METHYLTRANSFERASE"/>
    <property type="match status" value="1"/>
</dbReference>
<evidence type="ECO:0000256" key="3">
    <source>
        <dbReference type="ARBA" id="ARBA00022853"/>
    </source>
</evidence>
<dbReference type="AlphaFoldDB" id="A0A9X2CYH9"/>
<dbReference type="PANTHER" id="PTHR21451:SF19">
    <property type="entry name" value="ACTIVATED IN BLOCKED UNFOLDED PROTEIN RESPONSE"/>
    <property type="match status" value="1"/>
</dbReference>
<comment type="caution">
    <text evidence="7">The sequence shown here is derived from an EMBL/GenBank/DDBJ whole genome shotgun (WGS) entry which is preliminary data.</text>
</comment>
<sequence length="224" mass="25730">MVLLLFLLRKKRKLRRIRQWQKMLNLQEHQQIFQQLYQPIDGFMLSNQARQKQNAIEYTYGEIKFLPFIALLSLVKPDHKTIFYDLGSGIGKAVLACAMVYPVRKSVGVELLPELHLGACSQAEQLAMDPNYAEKAKKIEFILGSFLEVNLNEATLVFINSTTLLGTVWESLCARINDLPQLNTVITTSKTLISNNFLVTNHTKIEMSWGVVEAYIHRRKTNLY</sequence>
<keyword evidence="8" id="KW-1185">Reference proteome</keyword>
<dbReference type="InterPro" id="IPR030445">
    <property type="entry name" value="H3-K79_meTrfase"/>
</dbReference>
<protein>
    <recommendedName>
        <fullName evidence="2">Histone-lysine N-methyltransferase, H3 lysine-79 specific</fullName>
        <ecNumber evidence="1">2.1.1.360</ecNumber>
    </recommendedName>
    <alternativeName>
        <fullName evidence="4">Histone H3-K79 methyltransferase</fullName>
    </alternativeName>
</protein>
<evidence type="ECO:0000256" key="2">
    <source>
        <dbReference type="ARBA" id="ARBA00020987"/>
    </source>
</evidence>
<evidence type="ECO:0000256" key="1">
    <source>
        <dbReference type="ARBA" id="ARBA00012190"/>
    </source>
</evidence>
<dbReference type="GO" id="GO:0140956">
    <property type="term" value="F:histone H3K79 trimethyltransferase activity"/>
    <property type="evidence" value="ECO:0007669"/>
    <property type="project" value="UniProtKB-EC"/>
</dbReference>
<keyword evidence="3" id="KW-0156">Chromatin regulator</keyword>
<dbReference type="EMBL" id="JAJKBJ010000002">
    <property type="protein sequence ID" value="MCL9683072.1"/>
    <property type="molecule type" value="Genomic_DNA"/>
</dbReference>
<dbReference type="InterPro" id="IPR029063">
    <property type="entry name" value="SAM-dependent_MTases_sf"/>
</dbReference>
<accession>A0A9X2CYH9</accession>
<dbReference type="GO" id="GO:0051726">
    <property type="term" value="P:regulation of cell cycle"/>
    <property type="evidence" value="ECO:0007669"/>
    <property type="project" value="InterPro"/>
</dbReference>